<reference evidence="1" key="1">
    <citation type="journal article" date="2021" name="Proc. Natl. Acad. Sci. U.S.A.">
        <title>A Catalog of Tens of Thousands of Viruses from Human Metagenomes Reveals Hidden Associations with Chronic Diseases.</title>
        <authorList>
            <person name="Tisza M.J."/>
            <person name="Buck C.B."/>
        </authorList>
    </citation>
    <scope>NUCLEOTIDE SEQUENCE</scope>
    <source>
        <strain evidence="1">CtNNQ1</strain>
    </source>
</reference>
<evidence type="ECO:0000313" key="1">
    <source>
        <dbReference type="EMBL" id="DAD71594.1"/>
    </source>
</evidence>
<accession>A0A8S5LNQ7</accession>
<organism evidence="1">
    <name type="scientific">Siphoviridae sp. ctNNQ1</name>
    <dbReference type="NCBI Taxonomy" id="2827571"/>
    <lineage>
        <taxon>Viruses</taxon>
        <taxon>Duplodnaviria</taxon>
        <taxon>Heunggongvirae</taxon>
        <taxon>Uroviricota</taxon>
        <taxon>Caudoviricetes</taxon>
    </lineage>
</organism>
<sequence>MSYAPCNPVTLSFTLNLGAYKKEKECIYKNGN</sequence>
<proteinExistence type="predicted"/>
<name>A0A8S5LNQ7_9CAUD</name>
<protein>
    <submittedName>
        <fullName evidence="1">Uncharacterized protein</fullName>
    </submittedName>
</protein>
<dbReference type="EMBL" id="BK015884">
    <property type="protein sequence ID" value="DAD71594.1"/>
    <property type="molecule type" value="Genomic_DNA"/>
</dbReference>